<sequence length="93" mass="10677">MVSIAVKKECVFTQDKKSYSDEVFLSPKLQTIPDLWQIKCIIEKAEILTCKTPMSCRLLRVGIFDSPHLEHYHEMSNLPLDALCHEVSDLKQA</sequence>
<accession>G5ALV5</accession>
<dbReference type="Proteomes" id="UP000006813">
    <property type="component" value="Unassembled WGS sequence"/>
</dbReference>
<proteinExistence type="predicted"/>
<gene>
    <name evidence="1" type="ORF">GW7_09373</name>
</gene>
<protein>
    <submittedName>
        <fullName evidence="1">Uncharacterized protein</fullName>
    </submittedName>
</protein>
<dbReference type="EMBL" id="JH165896">
    <property type="protein sequence ID" value="EHA98015.1"/>
    <property type="molecule type" value="Genomic_DNA"/>
</dbReference>
<evidence type="ECO:0000313" key="2">
    <source>
        <dbReference type="Proteomes" id="UP000006813"/>
    </source>
</evidence>
<dbReference type="InParanoid" id="G5ALV5"/>
<organism evidence="1 2">
    <name type="scientific">Heterocephalus glaber</name>
    <name type="common">Naked mole rat</name>
    <dbReference type="NCBI Taxonomy" id="10181"/>
    <lineage>
        <taxon>Eukaryota</taxon>
        <taxon>Metazoa</taxon>
        <taxon>Chordata</taxon>
        <taxon>Craniata</taxon>
        <taxon>Vertebrata</taxon>
        <taxon>Euteleostomi</taxon>
        <taxon>Mammalia</taxon>
        <taxon>Eutheria</taxon>
        <taxon>Euarchontoglires</taxon>
        <taxon>Glires</taxon>
        <taxon>Rodentia</taxon>
        <taxon>Hystricomorpha</taxon>
        <taxon>Bathyergidae</taxon>
        <taxon>Heterocephalus</taxon>
    </lineage>
</organism>
<evidence type="ECO:0000313" key="1">
    <source>
        <dbReference type="EMBL" id="EHA98015.1"/>
    </source>
</evidence>
<name>G5ALV5_HETGA</name>
<dbReference type="AlphaFoldDB" id="G5ALV5"/>
<reference evidence="1 2" key="1">
    <citation type="journal article" date="2011" name="Nature">
        <title>Genome sequencing reveals insights into physiology and longevity of the naked mole rat.</title>
        <authorList>
            <person name="Kim E.B."/>
            <person name="Fang X."/>
            <person name="Fushan A.A."/>
            <person name="Huang Z."/>
            <person name="Lobanov A.V."/>
            <person name="Han L."/>
            <person name="Marino S.M."/>
            <person name="Sun X."/>
            <person name="Turanov A.A."/>
            <person name="Yang P."/>
            <person name="Yim S.H."/>
            <person name="Zhao X."/>
            <person name="Kasaikina M.V."/>
            <person name="Stoletzki N."/>
            <person name="Peng C."/>
            <person name="Polak P."/>
            <person name="Xiong Z."/>
            <person name="Kiezun A."/>
            <person name="Zhu Y."/>
            <person name="Chen Y."/>
            <person name="Kryukov G.V."/>
            <person name="Zhang Q."/>
            <person name="Peshkin L."/>
            <person name="Yang L."/>
            <person name="Bronson R.T."/>
            <person name="Buffenstein R."/>
            <person name="Wang B."/>
            <person name="Han C."/>
            <person name="Li Q."/>
            <person name="Chen L."/>
            <person name="Zhao W."/>
            <person name="Sunyaev S.R."/>
            <person name="Park T.J."/>
            <person name="Zhang G."/>
            <person name="Wang J."/>
            <person name="Gladyshev V.N."/>
        </authorList>
    </citation>
    <scope>NUCLEOTIDE SEQUENCE [LARGE SCALE GENOMIC DNA]</scope>
</reference>